<feature type="binding site" evidence="2">
    <location>
        <position position="154"/>
    </location>
    <ligand>
        <name>ATP</name>
        <dbReference type="ChEBI" id="CHEBI:30616"/>
    </ligand>
</feature>
<comment type="function">
    <text evidence="2">Catalyzes the ATP-dependent phosphorylation of thiamine-monophosphate (TMP) to form thiamine-pyrophosphate (TPP), the active form of vitamin B1.</text>
</comment>
<feature type="binding site" evidence="2">
    <location>
        <position position="221"/>
    </location>
    <ligand>
        <name>ATP</name>
        <dbReference type="ChEBI" id="CHEBI:30616"/>
    </ligand>
</feature>
<comment type="catalytic activity">
    <reaction evidence="2">
        <text>thiamine phosphate + ATP = thiamine diphosphate + ADP</text>
        <dbReference type="Rhea" id="RHEA:15913"/>
        <dbReference type="ChEBI" id="CHEBI:30616"/>
        <dbReference type="ChEBI" id="CHEBI:37575"/>
        <dbReference type="ChEBI" id="CHEBI:58937"/>
        <dbReference type="ChEBI" id="CHEBI:456216"/>
        <dbReference type="EC" id="2.7.4.16"/>
    </reaction>
</comment>
<comment type="caution">
    <text evidence="2">Lacks conserved residue(s) required for the propagation of feature annotation.</text>
</comment>
<dbReference type="PANTHER" id="PTHR30270">
    <property type="entry name" value="THIAMINE-MONOPHOSPHATE KINASE"/>
    <property type="match status" value="1"/>
</dbReference>
<evidence type="ECO:0000256" key="1">
    <source>
        <dbReference type="ARBA" id="ARBA00022977"/>
    </source>
</evidence>
<feature type="binding site" evidence="2">
    <location>
        <position position="331"/>
    </location>
    <ligand>
        <name>substrate</name>
    </ligand>
</feature>
<dbReference type="GO" id="GO:0000287">
    <property type="term" value="F:magnesium ion binding"/>
    <property type="evidence" value="ECO:0007669"/>
    <property type="project" value="UniProtKB-UniRule"/>
</dbReference>
<comment type="pathway">
    <text evidence="2">Cofactor biosynthesis; thiamine diphosphate biosynthesis; thiamine diphosphate from thiamine phosphate: step 1/1.</text>
</comment>
<feature type="binding site" evidence="2">
    <location>
        <position position="80"/>
    </location>
    <ligand>
        <name>Mg(2+)</name>
        <dbReference type="ChEBI" id="CHEBI:18420"/>
        <label>3</label>
    </ligand>
</feature>
<dbReference type="GO" id="GO:0005524">
    <property type="term" value="F:ATP binding"/>
    <property type="evidence" value="ECO:0007669"/>
    <property type="project" value="UniProtKB-UniRule"/>
</dbReference>
<evidence type="ECO:0000259" key="4">
    <source>
        <dbReference type="Pfam" id="PF02769"/>
    </source>
</evidence>
<dbReference type="PIRSF" id="PIRSF005303">
    <property type="entry name" value="Thiam_monoph_kin"/>
    <property type="match status" value="1"/>
</dbReference>
<feature type="binding site" evidence="2">
    <location>
        <position position="80"/>
    </location>
    <ligand>
        <name>Mg(2+)</name>
        <dbReference type="ChEBI" id="CHEBI:18420"/>
        <label>4</label>
    </ligand>
</feature>
<gene>
    <name evidence="2" type="primary">thiL</name>
    <name evidence="5" type="ORF">Nstercoris_01169</name>
</gene>
<dbReference type="NCBIfam" id="TIGR01379">
    <property type="entry name" value="thiL"/>
    <property type="match status" value="1"/>
</dbReference>
<dbReference type="EC" id="2.7.4.16" evidence="2"/>
<dbReference type="AlphaFoldDB" id="A0A4Y1YM80"/>
<evidence type="ECO:0000259" key="3">
    <source>
        <dbReference type="Pfam" id="PF00586"/>
    </source>
</evidence>
<dbReference type="EMBL" id="AP019755">
    <property type="protein sequence ID" value="BBL34918.1"/>
    <property type="molecule type" value="Genomic_DNA"/>
</dbReference>
<dbReference type="GO" id="GO:0009030">
    <property type="term" value="F:thiamine-phosphate kinase activity"/>
    <property type="evidence" value="ECO:0007669"/>
    <property type="project" value="UniProtKB-UniRule"/>
</dbReference>
<keyword evidence="1 2" id="KW-0784">Thiamine biosynthesis</keyword>
<proteinExistence type="inferred from homology"/>
<dbReference type="SUPFAM" id="SSF56042">
    <property type="entry name" value="PurM C-terminal domain-like"/>
    <property type="match status" value="1"/>
</dbReference>
<dbReference type="UniPathway" id="UPA00060">
    <property type="reaction ID" value="UER00142"/>
</dbReference>
<feature type="binding site" evidence="2">
    <location>
        <position position="219"/>
    </location>
    <ligand>
        <name>Mg(2+)</name>
        <dbReference type="ChEBI" id="CHEBI:18420"/>
        <label>3</label>
    </ligand>
</feature>
<dbReference type="InterPro" id="IPR006283">
    <property type="entry name" value="ThiL-like"/>
</dbReference>
<evidence type="ECO:0000256" key="2">
    <source>
        <dbReference type="HAMAP-Rule" id="MF_02128"/>
    </source>
</evidence>
<feature type="binding site" evidence="2">
    <location>
        <position position="80"/>
    </location>
    <ligand>
        <name>Mg(2+)</name>
        <dbReference type="ChEBI" id="CHEBI:18420"/>
        <label>2</label>
    </ligand>
</feature>
<dbReference type="InterPro" id="IPR010918">
    <property type="entry name" value="PurM-like_C_dom"/>
</dbReference>
<evidence type="ECO:0000313" key="5">
    <source>
        <dbReference type="EMBL" id="BBL34918.1"/>
    </source>
</evidence>
<dbReference type="GO" id="GO:0009228">
    <property type="term" value="P:thiamine biosynthetic process"/>
    <property type="evidence" value="ECO:0007669"/>
    <property type="project" value="UniProtKB-KW"/>
</dbReference>
<dbReference type="KEGG" id="nst:Nstercoris_01169"/>
<feature type="binding site" evidence="2">
    <location>
        <position position="275"/>
    </location>
    <ligand>
        <name>substrate</name>
    </ligand>
</feature>
<organism evidence="5 6">
    <name type="scientific">Nitrosomonas stercoris</name>
    <dbReference type="NCBI Taxonomy" id="1444684"/>
    <lineage>
        <taxon>Bacteria</taxon>
        <taxon>Pseudomonadati</taxon>
        <taxon>Pseudomonadota</taxon>
        <taxon>Betaproteobacteria</taxon>
        <taxon>Nitrosomonadales</taxon>
        <taxon>Nitrosomonadaceae</taxon>
        <taxon>Nitrosomonas</taxon>
    </lineage>
</organism>
<dbReference type="PANTHER" id="PTHR30270:SF0">
    <property type="entry name" value="THIAMINE-MONOPHOSPHATE KINASE"/>
    <property type="match status" value="1"/>
</dbReference>
<feature type="binding site" evidence="2">
    <location>
        <position position="52"/>
    </location>
    <ligand>
        <name>Mg(2+)</name>
        <dbReference type="ChEBI" id="CHEBI:18420"/>
        <label>2</label>
    </ligand>
</feature>
<sequence>MTISADEIVMNSEFDIINRYFLRSAHNASLGIGDDAALISCQPDTDLAISVDTLVASHHFFPDVEPRSLGHKVLAVNLSDMAAMGATPRWVTLSLTLPKIIAHDNAWLAAFSSGFFALADQHQVELVGGDTTQGPLSISVQIMGEVEREKALRRSGAKLGDDIWVSGFVGEAALALRYLQQKTMLTAEAAASCLPALHTPIPRVSLGRALINVAHSAIDVSDGLVADLEHILQGSQVAATIELDHIPCSSRLKDKLSEGGADYQLAIDCLLAGGDDYELCFTVPENKRIVVTQLAQQVGVRLSRIGKIVPGEGLTVLNNNRDPLIFNKKGYDHFLD</sequence>
<feature type="binding site" evidence="2">
    <location>
        <position position="222"/>
    </location>
    <ligand>
        <name>Mg(2+)</name>
        <dbReference type="ChEBI" id="CHEBI:18420"/>
        <label>5</label>
    </ligand>
</feature>
<dbReference type="InterPro" id="IPR036921">
    <property type="entry name" value="PurM-like_N_sf"/>
</dbReference>
<dbReference type="Gene3D" id="3.30.1330.10">
    <property type="entry name" value="PurM-like, N-terminal domain"/>
    <property type="match status" value="1"/>
</dbReference>
<feature type="binding site" evidence="2">
    <location>
        <position position="59"/>
    </location>
    <ligand>
        <name>substrate</name>
    </ligand>
</feature>
<name>A0A4Y1YM80_9PROT</name>
<accession>A0A4Y1YM80</accession>
<dbReference type="HAMAP" id="MF_02128">
    <property type="entry name" value="TMP_kinase"/>
    <property type="match status" value="1"/>
</dbReference>
<dbReference type="CDD" id="cd02194">
    <property type="entry name" value="ThiL"/>
    <property type="match status" value="1"/>
</dbReference>
<feature type="domain" description="PurM-like C-terminal" evidence="4">
    <location>
        <begin position="206"/>
        <end position="316"/>
    </location>
</feature>
<feature type="binding site" evidence="2">
    <location>
        <position position="35"/>
    </location>
    <ligand>
        <name>Mg(2+)</name>
        <dbReference type="ChEBI" id="CHEBI:18420"/>
        <label>3</label>
    </ligand>
</feature>
<dbReference type="Gene3D" id="3.90.650.10">
    <property type="entry name" value="PurM-like C-terminal domain"/>
    <property type="match status" value="1"/>
</dbReference>
<keyword evidence="2" id="KW-0808">Transferase</keyword>
<protein>
    <recommendedName>
        <fullName evidence="2">Thiamine-monophosphate kinase</fullName>
        <shortName evidence="2">TMP kinase</shortName>
        <shortName evidence="2">Thiamine-phosphate kinase</shortName>
        <ecNumber evidence="2">2.7.4.16</ecNumber>
    </recommendedName>
</protein>
<feature type="binding site" evidence="2">
    <location>
        <begin position="129"/>
        <end position="130"/>
    </location>
    <ligand>
        <name>ATP</name>
        <dbReference type="ChEBI" id="CHEBI:30616"/>
    </ligand>
</feature>
<dbReference type="Pfam" id="PF00586">
    <property type="entry name" value="AIRS"/>
    <property type="match status" value="1"/>
</dbReference>
<keyword evidence="6" id="KW-1185">Reference proteome</keyword>
<feature type="binding site" evidence="2">
    <location>
        <position position="130"/>
    </location>
    <ligand>
        <name>Mg(2+)</name>
        <dbReference type="ChEBI" id="CHEBI:18420"/>
        <label>1</label>
    </ligand>
</feature>
<reference evidence="5 6" key="1">
    <citation type="submission" date="2019-06" db="EMBL/GenBank/DDBJ databases">
        <title>Nitrosomonas stercoris KYUHI-S whole genome shotgun sequence.</title>
        <authorList>
            <person name="Nakagawa T."/>
            <person name="Tsuchiya Y."/>
            <person name="Takahashi R."/>
        </authorList>
    </citation>
    <scope>NUCLEOTIDE SEQUENCE [LARGE SCALE GENOMIC DNA]</scope>
    <source>
        <strain evidence="5 6">KYUHI-S</strain>
    </source>
</reference>
<dbReference type="Proteomes" id="UP000316473">
    <property type="component" value="Chromosome"/>
</dbReference>
<keyword evidence="2 5" id="KW-0418">Kinase</keyword>
<feature type="binding site" evidence="2">
    <location>
        <position position="50"/>
    </location>
    <ligand>
        <name>Mg(2+)</name>
        <dbReference type="ChEBI" id="CHEBI:18420"/>
        <label>4</label>
    </ligand>
</feature>
<keyword evidence="2" id="KW-0460">Magnesium</keyword>
<comment type="similarity">
    <text evidence="2">Belongs to the thiamine-monophosphate kinase family.</text>
</comment>
<feature type="binding site" evidence="2">
    <location>
        <position position="35"/>
    </location>
    <ligand>
        <name>Mg(2+)</name>
        <dbReference type="ChEBI" id="CHEBI:18420"/>
        <label>4</label>
    </ligand>
</feature>
<dbReference type="GO" id="GO:0009229">
    <property type="term" value="P:thiamine diphosphate biosynthetic process"/>
    <property type="evidence" value="ECO:0007669"/>
    <property type="project" value="UniProtKB-UniRule"/>
</dbReference>
<comment type="miscellaneous">
    <text evidence="2">Reaction mechanism of ThiL seems to utilize a direct, inline transfer of the gamma-phosphate of ATP to TMP rather than a phosphorylated enzyme intermediate.</text>
</comment>
<dbReference type="Pfam" id="PF02769">
    <property type="entry name" value="AIRS_C"/>
    <property type="match status" value="1"/>
</dbReference>
<keyword evidence="2" id="KW-0067">ATP-binding</keyword>
<keyword evidence="2" id="KW-0547">Nucleotide-binding</keyword>
<dbReference type="InterPro" id="IPR016188">
    <property type="entry name" value="PurM-like_N"/>
</dbReference>
<feature type="domain" description="PurM-like N-terminal" evidence="3">
    <location>
        <begin position="33"/>
        <end position="146"/>
    </location>
</feature>
<keyword evidence="2" id="KW-0479">Metal-binding</keyword>
<feature type="binding site" evidence="2">
    <location>
        <position position="52"/>
    </location>
    <ligand>
        <name>Mg(2+)</name>
        <dbReference type="ChEBI" id="CHEBI:18420"/>
        <label>1</label>
    </ligand>
</feature>
<dbReference type="SUPFAM" id="SSF55326">
    <property type="entry name" value="PurM N-terminal domain-like"/>
    <property type="match status" value="1"/>
</dbReference>
<evidence type="ECO:0000313" key="6">
    <source>
        <dbReference type="Proteomes" id="UP000316473"/>
    </source>
</evidence>
<dbReference type="InterPro" id="IPR036676">
    <property type="entry name" value="PurM-like_C_sf"/>
</dbReference>